<dbReference type="InterPro" id="IPR037524">
    <property type="entry name" value="PA14/GLEYA"/>
</dbReference>
<comment type="similarity">
    <text evidence="1">Belongs to the glycosyl hydrolase 3 family.</text>
</comment>
<dbReference type="InterPro" id="IPR017853">
    <property type="entry name" value="GH"/>
</dbReference>
<dbReference type="GO" id="GO:0016787">
    <property type="term" value="F:hydrolase activity"/>
    <property type="evidence" value="ECO:0007669"/>
    <property type="project" value="UniProtKB-KW"/>
</dbReference>
<dbReference type="Pfam" id="PF01915">
    <property type="entry name" value="Glyco_hydro_3_C"/>
    <property type="match status" value="1"/>
</dbReference>
<dbReference type="RefSeq" id="WP_344097324.1">
    <property type="nucleotide sequence ID" value="NZ_BAAAOG010000012.1"/>
</dbReference>
<dbReference type="Proteomes" id="UP001499933">
    <property type="component" value="Unassembled WGS sequence"/>
</dbReference>
<dbReference type="InterPro" id="IPR036962">
    <property type="entry name" value="Glyco_hydro_3_N_sf"/>
</dbReference>
<dbReference type="Gene3D" id="2.60.120.260">
    <property type="entry name" value="Galactose-binding domain-like"/>
    <property type="match status" value="1"/>
</dbReference>
<dbReference type="PANTHER" id="PTHR42715">
    <property type="entry name" value="BETA-GLUCOSIDASE"/>
    <property type="match status" value="1"/>
</dbReference>
<dbReference type="Gene3D" id="2.60.40.10">
    <property type="entry name" value="Immunoglobulins"/>
    <property type="match status" value="1"/>
</dbReference>
<sequence length="810" mass="85163">MTTPATSTQPETVHHLIPLLDKLTLEQKAALVQGADFWTTIPLPEIGLRAMTLSDGPSGVRGPRWDEREPSLNMPSGSSLAASWDVDLSYRYGAAAASEARRKGVDVVLGPTINLHRSPLGGRHFECFSEDPELSAELGAAYVRGLQDNGVAATPKHYVANDSETDRFTVDVQVDERSLRELYLAPFERAVEAGAWSVMSAYNSVDGVTMTENDLLETPLNSEWGFDGVVISDWTAVRSLDAIPAAQDLAMPGPAPAWADLVDAIRDGRLDEADLDRKVLRLLLLAERVGALEGSSPVEPAPVDGIAFVRDAAAAGSVLLANDGILPLDPGSVTRVAVIGHNALDARTQGGGSATVLPEHIVSPLEGLRSAFPGVEVTYELGAVVQEGVAELPLETIVNPVTGGPGVRVAFLDADGTELFAEDRRATALVWFGGDAPVEAASTLSLHTTYTPDSTGEVLLGFAGANPGRVYVDGELILDDAPVITGTDLGAAFLNPPSLTARVAVTAGQPLDLRAEFTIAGGGALAGALSATFGIAPDDSDPEALIARAAASALEADVAIVVVGTNSKVESEGYDRESLDLPGRQDDLVRAVVEANWRTIVVVNAGSPVTLPWADEVAAILQGYFGGQQFGAALADVITGAVEPGGRLPTTWPAALSDVPVTDVTPTDGVLRYTEGIHIGYRAWLKADAEPAFPFGHGLGYTTWSWGVAHRDGDAVEVILANTGDRSGKQVVQVYAERPESSVERPERWLVGFTVVHAAAGETVIARIPIPARRLAHWAGEWVVEPGAYTLRAGASVADLPLSVAWTVDP</sequence>
<dbReference type="SUPFAM" id="SSF56988">
    <property type="entry name" value="Anthrax protective antigen"/>
    <property type="match status" value="1"/>
</dbReference>
<evidence type="ECO:0000256" key="1">
    <source>
        <dbReference type="ARBA" id="ARBA00005336"/>
    </source>
</evidence>
<keyword evidence="2 5" id="KW-0378">Hydrolase</keyword>
<feature type="domain" description="PA14" evidence="4">
    <location>
        <begin position="402"/>
        <end position="550"/>
    </location>
</feature>
<protein>
    <submittedName>
        <fullName evidence="5">Glycoside hydrolase family 3 C-terminal domain-containing protein</fullName>
    </submittedName>
</protein>
<dbReference type="InterPro" id="IPR050288">
    <property type="entry name" value="Cellulose_deg_GH3"/>
</dbReference>
<comment type="caution">
    <text evidence="5">The sequence shown here is derived from an EMBL/GenBank/DDBJ whole genome shotgun (WGS) entry which is preliminary data.</text>
</comment>
<dbReference type="InterPro" id="IPR026891">
    <property type="entry name" value="Fn3-like"/>
</dbReference>
<dbReference type="SUPFAM" id="SSF52279">
    <property type="entry name" value="Beta-D-glucan exohydrolase, C-terminal domain"/>
    <property type="match status" value="1"/>
</dbReference>
<organism evidence="5 6">
    <name type="scientific">Microbacterium deminutum</name>
    <dbReference type="NCBI Taxonomy" id="344164"/>
    <lineage>
        <taxon>Bacteria</taxon>
        <taxon>Bacillati</taxon>
        <taxon>Actinomycetota</taxon>
        <taxon>Actinomycetes</taxon>
        <taxon>Micrococcales</taxon>
        <taxon>Microbacteriaceae</taxon>
        <taxon>Microbacterium</taxon>
    </lineage>
</organism>
<dbReference type="PANTHER" id="PTHR42715:SF10">
    <property type="entry name" value="BETA-GLUCOSIDASE"/>
    <property type="match status" value="1"/>
</dbReference>
<dbReference type="Gene3D" id="3.20.20.300">
    <property type="entry name" value="Glycoside hydrolase, family 3, N-terminal domain"/>
    <property type="match status" value="1"/>
</dbReference>
<dbReference type="SMART" id="SM01217">
    <property type="entry name" value="Fn3_like"/>
    <property type="match status" value="1"/>
</dbReference>
<accession>A0ABN2RJ18</accession>
<dbReference type="InterPro" id="IPR001764">
    <property type="entry name" value="Glyco_hydro_3_N"/>
</dbReference>
<evidence type="ECO:0000313" key="5">
    <source>
        <dbReference type="EMBL" id="GAA1969647.1"/>
    </source>
</evidence>
<name>A0ABN2RJ18_9MICO</name>
<dbReference type="SUPFAM" id="SSF51445">
    <property type="entry name" value="(Trans)glycosidases"/>
    <property type="match status" value="1"/>
</dbReference>
<proteinExistence type="inferred from homology"/>
<dbReference type="PROSITE" id="PS51820">
    <property type="entry name" value="PA14"/>
    <property type="match status" value="1"/>
</dbReference>
<evidence type="ECO:0000259" key="4">
    <source>
        <dbReference type="PROSITE" id="PS51820"/>
    </source>
</evidence>
<feature type="region of interest" description="Disordered" evidence="3">
    <location>
        <begin position="54"/>
        <end position="77"/>
    </location>
</feature>
<dbReference type="InterPro" id="IPR036881">
    <property type="entry name" value="Glyco_hydro_3_C_sf"/>
</dbReference>
<evidence type="ECO:0000256" key="2">
    <source>
        <dbReference type="ARBA" id="ARBA00022801"/>
    </source>
</evidence>
<reference evidence="5 6" key="1">
    <citation type="journal article" date="2019" name="Int. J. Syst. Evol. Microbiol.">
        <title>The Global Catalogue of Microorganisms (GCM) 10K type strain sequencing project: providing services to taxonomists for standard genome sequencing and annotation.</title>
        <authorList>
            <consortium name="The Broad Institute Genomics Platform"/>
            <consortium name="The Broad Institute Genome Sequencing Center for Infectious Disease"/>
            <person name="Wu L."/>
            <person name="Ma J."/>
        </authorList>
    </citation>
    <scope>NUCLEOTIDE SEQUENCE [LARGE SCALE GENOMIC DNA]</scope>
    <source>
        <strain evidence="5 6">JCM 14901</strain>
    </source>
</reference>
<dbReference type="Gene3D" id="3.40.50.1700">
    <property type="entry name" value="Glycoside hydrolase family 3 C-terminal domain"/>
    <property type="match status" value="1"/>
</dbReference>
<dbReference type="InterPro" id="IPR013783">
    <property type="entry name" value="Ig-like_fold"/>
</dbReference>
<keyword evidence="6" id="KW-1185">Reference proteome</keyword>
<evidence type="ECO:0000313" key="6">
    <source>
        <dbReference type="Proteomes" id="UP001499933"/>
    </source>
</evidence>
<dbReference type="Pfam" id="PF00933">
    <property type="entry name" value="Glyco_hydro_3"/>
    <property type="match status" value="1"/>
</dbReference>
<evidence type="ECO:0000256" key="3">
    <source>
        <dbReference type="SAM" id="MobiDB-lite"/>
    </source>
</evidence>
<dbReference type="PRINTS" id="PR00133">
    <property type="entry name" value="GLHYDRLASE3"/>
</dbReference>
<dbReference type="EMBL" id="BAAAOG010000012">
    <property type="protein sequence ID" value="GAA1969647.1"/>
    <property type="molecule type" value="Genomic_DNA"/>
</dbReference>
<dbReference type="InterPro" id="IPR002772">
    <property type="entry name" value="Glyco_hydro_3_C"/>
</dbReference>
<gene>
    <name evidence="5" type="ORF">GCM10009776_35910</name>
</gene>
<dbReference type="Pfam" id="PF14310">
    <property type="entry name" value="Fn3-like"/>
    <property type="match status" value="1"/>
</dbReference>